<evidence type="ECO:0000313" key="2">
    <source>
        <dbReference type="EMBL" id="OKH23149.1"/>
    </source>
</evidence>
<feature type="compositionally biased region" description="Polar residues" evidence="1">
    <location>
        <begin position="49"/>
        <end position="59"/>
    </location>
</feature>
<comment type="caution">
    <text evidence="2">The sequence shown here is derived from an EMBL/GenBank/DDBJ whole genome shotgun (WGS) entry which is preliminary data.</text>
</comment>
<dbReference type="STRING" id="247279.NIES1031_18830"/>
<feature type="region of interest" description="Disordered" evidence="1">
    <location>
        <begin position="49"/>
        <end position="73"/>
    </location>
</feature>
<evidence type="ECO:0000256" key="1">
    <source>
        <dbReference type="SAM" id="MobiDB-lite"/>
    </source>
</evidence>
<sequence length="73" mass="8443">MERSNYSSNNIDTKCQDYRIKESNNSMYVSKQNAARYIILLEKRKIGTSDQFQKSQPTMMQAAGRNYSKTHSG</sequence>
<name>A0A1U7HHW5_9CHRO</name>
<keyword evidence="3" id="KW-1185">Reference proteome</keyword>
<dbReference type="EMBL" id="MRCC01000017">
    <property type="protein sequence ID" value="OKH23149.1"/>
    <property type="molecule type" value="Genomic_DNA"/>
</dbReference>
<dbReference type="AlphaFoldDB" id="A0A1U7HHW5"/>
<reference evidence="2 3" key="1">
    <citation type="submission" date="2016-11" db="EMBL/GenBank/DDBJ databases">
        <title>Draft Genome Sequences of Nine Cyanobacterial Strains from Diverse Habitats.</title>
        <authorList>
            <person name="Zhu T."/>
            <person name="Hou S."/>
            <person name="Lu X."/>
            <person name="Hess W.R."/>
        </authorList>
    </citation>
    <scope>NUCLEOTIDE SEQUENCE [LARGE SCALE GENOMIC DNA]</scope>
    <source>
        <strain evidence="2 3">5.2 s.c.1</strain>
    </source>
</reference>
<accession>A0A1U7HHW5</accession>
<gene>
    <name evidence="2" type="ORF">NIES1031_18830</name>
</gene>
<organism evidence="2 3">
    <name type="scientific">Chroogloeocystis siderophila 5.2 s.c.1</name>
    <dbReference type="NCBI Taxonomy" id="247279"/>
    <lineage>
        <taxon>Bacteria</taxon>
        <taxon>Bacillati</taxon>
        <taxon>Cyanobacteriota</taxon>
        <taxon>Cyanophyceae</taxon>
        <taxon>Oscillatoriophycideae</taxon>
        <taxon>Chroococcales</taxon>
        <taxon>Chroococcaceae</taxon>
        <taxon>Chroogloeocystis</taxon>
    </lineage>
</organism>
<proteinExistence type="predicted"/>
<protein>
    <submittedName>
        <fullName evidence="2">Uncharacterized protein</fullName>
    </submittedName>
</protein>
<dbReference type="Proteomes" id="UP000185984">
    <property type="component" value="Unassembled WGS sequence"/>
</dbReference>
<evidence type="ECO:0000313" key="3">
    <source>
        <dbReference type="Proteomes" id="UP000185984"/>
    </source>
</evidence>